<evidence type="ECO:0008006" key="3">
    <source>
        <dbReference type="Google" id="ProtNLM"/>
    </source>
</evidence>
<evidence type="ECO:0000313" key="1">
    <source>
        <dbReference type="EMBL" id="MFC3659043.1"/>
    </source>
</evidence>
<dbReference type="InterPro" id="IPR043136">
    <property type="entry name" value="B30.2/SPRY_sf"/>
</dbReference>
<name>A0ABV7UR90_9GAMM</name>
<gene>
    <name evidence="1" type="ORF">ACFOM9_02985</name>
</gene>
<comment type="caution">
    <text evidence="1">The sequence shown here is derived from an EMBL/GenBank/DDBJ whole genome shotgun (WGS) entry which is preliminary data.</text>
</comment>
<evidence type="ECO:0000313" key="2">
    <source>
        <dbReference type="Proteomes" id="UP001595724"/>
    </source>
</evidence>
<dbReference type="Gene3D" id="2.60.120.920">
    <property type="match status" value="1"/>
</dbReference>
<dbReference type="InterPro" id="IPR013320">
    <property type="entry name" value="ConA-like_dom_sf"/>
</dbReference>
<dbReference type="RefSeq" id="WP_386706034.1">
    <property type="nucleotide sequence ID" value="NZ_JBHRYF010000001.1"/>
</dbReference>
<accession>A0ABV7UR90</accession>
<reference evidence="2" key="1">
    <citation type="journal article" date="2019" name="Int. J. Syst. Evol. Microbiol.">
        <title>The Global Catalogue of Microorganisms (GCM) 10K type strain sequencing project: providing services to taxonomists for standard genome sequencing and annotation.</title>
        <authorList>
            <consortium name="The Broad Institute Genomics Platform"/>
            <consortium name="The Broad Institute Genome Sequencing Center for Infectious Disease"/>
            <person name="Wu L."/>
            <person name="Ma J."/>
        </authorList>
    </citation>
    <scope>NUCLEOTIDE SEQUENCE [LARGE SCALE GENOMIC DNA]</scope>
    <source>
        <strain evidence="2">KCTC 42211</strain>
    </source>
</reference>
<sequence length="385" mass="40511">MNSFGLGFDFRPMVPWAGDGYFAGEPALGDEPDGLARIMNEPSRIAIRVFERRGMNCVAQALSAFDGTWRVDGLRRTDRYMVVGVDGRATVNSAIQDWVSPAESTGPVPIPFRLDAAFPFVMPGQLLRVLVSTSGASGDVTFDVIDGAMPAGFTLQSAGSFGIISGAVTSNDGALWTLRGTDELGREVAIACELPTNNNVFDVLLKAGSGSGIDFSWDRARAITTTTSWRGAFAIIGRSSGKYAFELIQASGDGQVGSGQNSVCGIATKENLNSQLADMVGNALNSVGYYGGSDSTGALTWTLDTGNSVVSVAAYRTADVITVAVDADAPEVTFYKNGAFQAAVPLPAGKTWFPTMTLRRVGTVGLVRTTGLSFLPSGFSEWNAT</sequence>
<organism evidence="1 2">
    <name type="scientific">Luteimonas notoginsengisoli</name>
    <dbReference type="NCBI Taxonomy" id="1578200"/>
    <lineage>
        <taxon>Bacteria</taxon>
        <taxon>Pseudomonadati</taxon>
        <taxon>Pseudomonadota</taxon>
        <taxon>Gammaproteobacteria</taxon>
        <taxon>Lysobacterales</taxon>
        <taxon>Lysobacteraceae</taxon>
        <taxon>Luteimonas</taxon>
    </lineage>
</organism>
<keyword evidence="2" id="KW-1185">Reference proteome</keyword>
<proteinExistence type="predicted"/>
<dbReference type="EMBL" id="JBHRYF010000001">
    <property type="protein sequence ID" value="MFC3659043.1"/>
    <property type="molecule type" value="Genomic_DNA"/>
</dbReference>
<protein>
    <recommendedName>
        <fullName evidence="3">B30.2/SPRY domain-containing protein</fullName>
    </recommendedName>
</protein>
<dbReference type="SUPFAM" id="SSF49899">
    <property type="entry name" value="Concanavalin A-like lectins/glucanases"/>
    <property type="match status" value="1"/>
</dbReference>
<dbReference type="Proteomes" id="UP001595724">
    <property type="component" value="Unassembled WGS sequence"/>
</dbReference>